<name>A0A7C9IV51_9BACT</name>
<organism evidence="1 2">
    <name type="scientific">Solidesulfovibrio aerotolerans</name>
    <dbReference type="NCBI Taxonomy" id="295255"/>
    <lineage>
        <taxon>Bacteria</taxon>
        <taxon>Pseudomonadati</taxon>
        <taxon>Thermodesulfobacteriota</taxon>
        <taxon>Desulfovibrionia</taxon>
        <taxon>Desulfovibrionales</taxon>
        <taxon>Desulfovibrionaceae</taxon>
        <taxon>Solidesulfovibrio</taxon>
    </lineage>
</organism>
<protein>
    <submittedName>
        <fullName evidence="1">Uncharacterized protein</fullName>
    </submittedName>
</protein>
<evidence type="ECO:0000313" key="1">
    <source>
        <dbReference type="EMBL" id="MYL84420.1"/>
    </source>
</evidence>
<dbReference type="Proteomes" id="UP000482487">
    <property type="component" value="Unassembled WGS sequence"/>
</dbReference>
<gene>
    <name evidence="1" type="ORF">GTA51_14935</name>
</gene>
<reference evidence="1 2" key="1">
    <citation type="submission" date="2020-01" db="EMBL/GenBank/DDBJ databases">
        <title>Genome sequence of Desulfovibrio aerotolerans DSM 16695(T).</title>
        <authorList>
            <person name="Karnachuk O."/>
            <person name="Avakyan M."/>
            <person name="Mardanov A."/>
            <person name="Kadnikov V."/>
            <person name="Ravin N."/>
        </authorList>
    </citation>
    <scope>NUCLEOTIDE SEQUENCE [LARGE SCALE GENOMIC DNA]</scope>
    <source>
        <strain evidence="1 2">DSM 16695</strain>
    </source>
</reference>
<sequence>MEDCYTFFISEQISKIRASLRRKGYYPSRDRLVKNLNIAIDAFADRYADLQD</sequence>
<dbReference type="RefSeq" id="WP_160962434.1">
    <property type="nucleotide sequence ID" value="NZ_WVUD01000032.1"/>
</dbReference>
<dbReference type="AlphaFoldDB" id="A0A7C9IV51"/>
<keyword evidence="2" id="KW-1185">Reference proteome</keyword>
<evidence type="ECO:0000313" key="2">
    <source>
        <dbReference type="Proteomes" id="UP000482487"/>
    </source>
</evidence>
<proteinExistence type="predicted"/>
<comment type="caution">
    <text evidence="1">The sequence shown here is derived from an EMBL/GenBank/DDBJ whole genome shotgun (WGS) entry which is preliminary data.</text>
</comment>
<accession>A0A7C9IV51</accession>
<dbReference type="EMBL" id="WVUD01000032">
    <property type="protein sequence ID" value="MYL84420.1"/>
    <property type="molecule type" value="Genomic_DNA"/>
</dbReference>